<evidence type="ECO:0000256" key="4">
    <source>
        <dbReference type="ARBA" id="ARBA00022448"/>
    </source>
</evidence>
<evidence type="ECO:0000256" key="12">
    <source>
        <dbReference type="SAM" id="SignalP"/>
    </source>
</evidence>
<evidence type="ECO:0000256" key="5">
    <source>
        <dbReference type="ARBA" id="ARBA00022692"/>
    </source>
</evidence>
<evidence type="ECO:0000256" key="7">
    <source>
        <dbReference type="ARBA" id="ARBA00023006"/>
    </source>
</evidence>
<feature type="compositionally biased region" description="Low complexity" evidence="10">
    <location>
        <begin position="470"/>
        <end position="495"/>
    </location>
</feature>
<feature type="compositionally biased region" description="Basic and acidic residues" evidence="10">
    <location>
        <begin position="61"/>
        <end position="70"/>
    </location>
</feature>
<feature type="transmembrane region" description="Helical" evidence="11">
    <location>
        <begin position="1444"/>
        <end position="1463"/>
    </location>
</feature>
<keyword evidence="5 11" id="KW-0812">Transmembrane</keyword>
<evidence type="ECO:0000256" key="6">
    <source>
        <dbReference type="ARBA" id="ARBA00022989"/>
    </source>
</evidence>
<reference evidence="13" key="2">
    <citation type="journal article" date="2023" name="Commun. Biol.">
        <title>Intrasexual cuticular hydrocarbon dimorphism in a wasp sheds light on hydrocarbon biosynthesis genes in Hymenoptera.</title>
        <authorList>
            <person name="Moris V.C."/>
            <person name="Podsiadlowski L."/>
            <person name="Martin S."/>
            <person name="Oeyen J.P."/>
            <person name="Donath A."/>
            <person name="Petersen M."/>
            <person name="Wilbrandt J."/>
            <person name="Misof B."/>
            <person name="Liedtke D."/>
            <person name="Thamm M."/>
            <person name="Scheiner R."/>
            <person name="Schmitt T."/>
            <person name="Niehuis O."/>
        </authorList>
    </citation>
    <scope>NUCLEOTIDE SEQUENCE</scope>
    <source>
        <strain evidence="13">GBR_01_08_01A</strain>
    </source>
</reference>
<feature type="compositionally biased region" description="Polar residues" evidence="10">
    <location>
        <begin position="931"/>
        <end position="940"/>
    </location>
</feature>
<feature type="region of interest" description="Disordered" evidence="10">
    <location>
        <begin position="61"/>
        <end position="85"/>
    </location>
</feature>
<dbReference type="PANTHER" id="PTHR13038:SF10">
    <property type="entry name" value="AUTOPHAGY-RELATED PROTEIN 9"/>
    <property type="match status" value="1"/>
</dbReference>
<keyword evidence="4" id="KW-0813">Transport</keyword>
<dbReference type="Pfam" id="PF04109">
    <property type="entry name" value="ATG9"/>
    <property type="match status" value="1"/>
</dbReference>
<evidence type="ECO:0000313" key="14">
    <source>
        <dbReference type="Proteomes" id="UP001258017"/>
    </source>
</evidence>
<dbReference type="EMBL" id="JAIFRP010000039">
    <property type="protein sequence ID" value="KAK2581381.1"/>
    <property type="molecule type" value="Genomic_DNA"/>
</dbReference>
<reference evidence="13" key="1">
    <citation type="submission" date="2021-08" db="EMBL/GenBank/DDBJ databases">
        <authorList>
            <person name="Misof B."/>
            <person name="Oliver O."/>
            <person name="Podsiadlowski L."/>
            <person name="Donath A."/>
            <person name="Peters R."/>
            <person name="Mayer C."/>
            <person name="Rust J."/>
            <person name="Gunkel S."/>
            <person name="Lesny P."/>
            <person name="Martin S."/>
            <person name="Oeyen J.P."/>
            <person name="Petersen M."/>
            <person name="Panagiotis P."/>
            <person name="Wilbrandt J."/>
            <person name="Tanja T."/>
        </authorList>
    </citation>
    <scope>NUCLEOTIDE SEQUENCE</scope>
    <source>
        <strain evidence="13">GBR_01_08_01A</strain>
        <tissue evidence="13">Thorax + abdomen</tissue>
    </source>
</reference>
<evidence type="ECO:0000256" key="3">
    <source>
        <dbReference type="ARBA" id="ARBA00018074"/>
    </source>
</evidence>
<feature type="compositionally biased region" description="Low complexity" evidence="10">
    <location>
        <begin position="876"/>
        <end position="893"/>
    </location>
</feature>
<gene>
    <name evidence="13" type="ORF">KPH14_005067</name>
</gene>
<keyword evidence="9 11" id="KW-0472">Membrane</keyword>
<dbReference type="Proteomes" id="UP001258017">
    <property type="component" value="Unassembled WGS sequence"/>
</dbReference>
<keyword evidence="6 11" id="KW-1133">Transmembrane helix</keyword>
<comment type="subcellular location">
    <subcellularLocation>
        <location evidence="1">Preautophagosomal structure membrane</location>
        <topology evidence="1">Multi-pass membrane protein</topology>
    </subcellularLocation>
</comment>
<evidence type="ECO:0000256" key="11">
    <source>
        <dbReference type="SAM" id="Phobius"/>
    </source>
</evidence>
<comment type="caution">
    <text evidence="13">The sequence shown here is derived from an EMBL/GenBank/DDBJ whole genome shotgun (WGS) entry which is preliminary data.</text>
</comment>
<feature type="region of interest" description="Disordered" evidence="10">
    <location>
        <begin position="513"/>
        <end position="1005"/>
    </location>
</feature>
<feature type="region of interest" description="Disordered" evidence="10">
    <location>
        <begin position="229"/>
        <end position="496"/>
    </location>
</feature>
<feature type="compositionally biased region" description="Low complexity" evidence="10">
    <location>
        <begin position="244"/>
        <end position="255"/>
    </location>
</feature>
<feature type="compositionally biased region" description="Acidic residues" evidence="10">
    <location>
        <begin position="437"/>
        <end position="446"/>
    </location>
</feature>
<evidence type="ECO:0000256" key="10">
    <source>
        <dbReference type="SAM" id="MobiDB-lite"/>
    </source>
</evidence>
<dbReference type="PANTHER" id="PTHR13038">
    <property type="entry name" value="APG9 AUTOPHAGY 9"/>
    <property type="match status" value="1"/>
</dbReference>
<dbReference type="GO" id="GO:0034727">
    <property type="term" value="P:piecemeal microautophagy of the nucleus"/>
    <property type="evidence" value="ECO:0007669"/>
    <property type="project" value="TreeGrafter"/>
</dbReference>
<evidence type="ECO:0000256" key="1">
    <source>
        <dbReference type="ARBA" id="ARBA00004511"/>
    </source>
</evidence>
<keyword evidence="7" id="KW-0072">Autophagy</keyword>
<name>A0AAD9RKK9_9HYME</name>
<evidence type="ECO:0000256" key="8">
    <source>
        <dbReference type="ARBA" id="ARBA00023055"/>
    </source>
</evidence>
<dbReference type="GO" id="GO:0000422">
    <property type="term" value="P:autophagy of mitochondrion"/>
    <property type="evidence" value="ECO:0007669"/>
    <property type="project" value="TreeGrafter"/>
</dbReference>
<feature type="compositionally biased region" description="Basic and acidic residues" evidence="10">
    <location>
        <begin position="425"/>
        <end position="436"/>
    </location>
</feature>
<accession>A0AAD9RKK9</accession>
<feature type="compositionally biased region" description="Low complexity" evidence="10">
    <location>
        <begin position="762"/>
        <end position="772"/>
    </location>
</feature>
<keyword evidence="12" id="KW-0732">Signal</keyword>
<feature type="compositionally biased region" description="Acidic residues" evidence="10">
    <location>
        <begin position="1046"/>
        <end position="1061"/>
    </location>
</feature>
<feature type="compositionally biased region" description="Low complexity" evidence="10">
    <location>
        <begin position="560"/>
        <end position="611"/>
    </location>
</feature>
<organism evidence="13 14">
    <name type="scientific">Odynerus spinipes</name>
    <dbReference type="NCBI Taxonomy" id="1348599"/>
    <lineage>
        <taxon>Eukaryota</taxon>
        <taxon>Metazoa</taxon>
        <taxon>Ecdysozoa</taxon>
        <taxon>Arthropoda</taxon>
        <taxon>Hexapoda</taxon>
        <taxon>Insecta</taxon>
        <taxon>Pterygota</taxon>
        <taxon>Neoptera</taxon>
        <taxon>Endopterygota</taxon>
        <taxon>Hymenoptera</taxon>
        <taxon>Apocrita</taxon>
        <taxon>Aculeata</taxon>
        <taxon>Vespoidea</taxon>
        <taxon>Vespidae</taxon>
        <taxon>Eumeninae</taxon>
        <taxon>Odynerus</taxon>
    </lineage>
</organism>
<evidence type="ECO:0000313" key="13">
    <source>
        <dbReference type="EMBL" id="KAK2581381.1"/>
    </source>
</evidence>
<feature type="chain" id="PRO_5042129424" description="Autophagy-related protein 9" evidence="12">
    <location>
        <begin position="19"/>
        <end position="1851"/>
    </location>
</feature>
<protein>
    <recommendedName>
        <fullName evidence="3">Autophagy-related protein 9</fullName>
    </recommendedName>
</protein>
<feature type="transmembrane region" description="Helical" evidence="11">
    <location>
        <begin position="1328"/>
        <end position="1352"/>
    </location>
</feature>
<keyword evidence="14" id="KW-1185">Reference proteome</keyword>
<feature type="compositionally biased region" description="Basic and acidic residues" evidence="10">
    <location>
        <begin position="452"/>
        <end position="465"/>
    </location>
</feature>
<feature type="compositionally biased region" description="Low complexity" evidence="10">
    <location>
        <begin position="723"/>
        <end position="749"/>
    </location>
</feature>
<evidence type="ECO:0000256" key="9">
    <source>
        <dbReference type="ARBA" id="ARBA00023136"/>
    </source>
</evidence>
<dbReference type="GO" id="GO:0006869">
    <property type="term" value="P:lipid transport"/>
    <property type="evidence" value="ECO:0007669"/>
    <property type="project" value="UniProtKB-KW"/>
</dbReference>
<keyword evidence="8" id="KW-0445">Lipid transport</keyword>
<comment type="similarity">
    <text evidence="2">Belongs to the ATG9 family.</text>
</comment>
<feature type="transmembrane region" description="Helical" evidence="11">
    <location>
        <begin position="1164"/>
        <end position="1183"/>
    </location>
</feature>
<feature type="transmembrane region" description="Helical" evidence="11">
    <location>
        <begin position="1410"/>
        <end position="1432"/>
    </location>
</feature>
<dbReference type="InterPro" id="IPR007241">
    <property type="entry name" value="Autophagy-rel_prot_9"/>
</dbReference>
<feature type="compositionally biased region" description="Polar residues" evidence="10">
    <location>
        <begin position="790"/>
        <end position="803"/>
    </location>
</feature>
<feature type="region of interest" description="Disordered" evidence="10">
    <location>
        <begin position="1046"/>
        <end position="1066"/>
    </location>
</feature>
<feature type="compositionally biased region" description="Acidic residues" evidence="10">
    <location>
        <begin position="858"/>
        <end position="871"/>
    </location>
</feature>
<feature type="signal peptide" evidence="12">
    <location>
        <begin position="1"/>
        <end position="18"/>
    </location>
</feature>
<sequence>MWLKSALLIFCLIAHGQGKDAVSKAPGSDREVAKTAIPVGEFITSHKIPDDVVRPVSEEDKKAALKDARNAKKANSKSEYPEKRETELRGIDEFAKKRQARVELESFSDAGVLEEDGIKKVDVHRSPVNRQKDSVLPGVYISDEYPTTMLPILTTPRETRSYDFVPVNIIREDGKDAYASFSDRHFDDLGDVGLVPACTNTRIEVKKGPDGKDYEYEYVYYYYDDDDESKAGTSGAEATKNYEPSSRTSASPRRAGQNAGRSKYGTVERSSTVEPASNEVVPNRNGNRGRQLVETDEISEERLPANTRFPPRSRSNHNTGTTEATRVRGNRPRPGLDLVDSSSFRTHQEGPEFPQILPKGPVRFLGVTPNEDNEEKLQTTTRGRGRYRGQETTALEDSSENPPVQSITPVTRRRPVTTIPEAELELNKDRSSLEPSKEEEEPDEENVPSLESSKEKSSLEKKDVSEETELSSSPVSSSTSSITTENPTTTEYPSPMDKVALDLYAFIQQGRSSLMDGSSGDANESLEATTAIPSDDNSDDDATTDLAMTTEPSGVTVAVTTDTTTVTTEPTTTTTEPTTTSTTPSTTTTTTTEPTTTTTTTTTTTEPPTTTVQATIGRGKFRRPGVPGGGVGTRNRYKSANGNPISTTEAPSSPAAEPTQRTRARFGSSSGNGGGFKRPRPGQKTTQQPSEEEAVQKESAGTVAAEKPSGSTTRGRFRGTVGSRSVSTTPASTSSSSSSASEGRISRPSFNKNINNRKRVRTTAASPTSSPTDGGGQSSEESQEENGQSPTAESVTVASTVALSKSPLRTRLPTPGGAGRVPIIRPHGVRPNLRQKPGQGTTTTTSTTLAPENSADSSLEEPAGEGTEEETHEAPAETSPPATRPTTVNPLNKLRNRNRLQVHAKVTTKAPSPVIGSRRSPLLPRRKPSTEAPTTANAQVSLEEISEEETSVAFSSDPDALTDEPSTSAESSTAASTKHEETRGFGGLLAPRQNKHHERREKDRYFLLRKSKSRSTDKRLVEQTIESIVLIKMTTVLDGSYQQLEPYEEGEGDGDDDDEREETPQESGVMIHVVPEGNKARWNHIEDLDSFFTRMYHYHQKHGFACMMLQEVFELGQFIFVVTFSTFLFHCVDYSVLFKDKETNSTSHKTSINDAILSTGECTASMGLVTWICILVATIFWILRAIKVLYHLTQFWDIKLFFNVALKIDDCDLDNLTWHEVQKRVREVQKEQEMCIHKRELTELDIYHRILRFKNYMVAMINKSLLPVRLKVPIIGEVIFMTRGLKYNMELLLFWGPWSPFENNWHLKEDYKKLYKRQELARTLSKHILWVGIANFVLCPLILLWQILYSFFNYGEIIKREPGTLGTRMWSLYGRLYLRHFNELDHELNARLNRAYRPASKYMSIFTSPIMTVIAKNVAFVTGSILAVLLILTVYDEDVLTVEHVLTTMTILGAMVAAARAFIPDENLVWCPETLLTAVLAHTHYRPDSWRGHAHTQTTRAQVAQLFQYRAVHLLEELISPLLTPFILCFHMRQRALDIVDFYRNFTIEVTGVGDVCSFAQMDVRRHGNPMWQTAVAQSPIDDHSPGGYDNQYSGTDAGKLQVPMSNQYTQAADGKTELSLIHFTLTNPEWKPPSHAENFVTALRERAKKEVTGVPTDVNPLLASLNSLSGLGPGYNDLVSNIIRSTMINHVSVPSMSNVFTNQAGMSATSVPIDESLSASQRSDAVAHPVRRGLRKAEGPLHNEKGFLYGLQQGMSNQSLGASVFGSGHELATDLSVPVELTAADMSLSTLYLHELHHRQVRRRGYQEMATRSIWQRSPVQELATLPEVRQERAPLLLHQDSSIRNNRES</sequence>
<feature type="compositionally biased region" description="Polar residues" evidence="10">
    <location>
        <begin position="513"/>
        <end position="532"/>
    </location>
</feature>
<evidence type="ECO:0000256" key="2">
    <source>
        <dbReference type="ARBA" id="ARBA00006185"/>
    </source>
</evidence>
<feature type="compositionally biased region" description="Low complexity" evidence="10">
    <location>
        <begin position="963"/>
        <end position="976"/>
    </location>
</feature>
<dbReference type="GO" id="GO:0034045">
    <property type="term" value="C:phagophore assembly site membrane"/>
    <property type="evidence" value="ECO:0007669"/>
    <property type="project" value="UniProtKB-SubCell"/>
</dbReference>
<dbReference type="GO" id="GO:0061709">
    <property type="term" value="P:reticulophagy"/>
    <property type="evidence" value="ECO:0007669"/>
    <property type="project" value="TreeGrafter"/>
</dbReference>
<feature type="compositionally biased region" description="Polar residues" evidence="10">
    <location>
        <begin position="638"/>
        <end position="651"/>
    </location>
</feature>
<dbReference type="GO" id="GO:0005776">
    <property type="term" value="C:autophagosome"/>
    <property type="evidence" value="ECO:0007669"/>
    <property type="project" value="TreeGrafter"/>
</dbReference>
<dbReference type="GO" id="GO:0034497">
    <property type="term" value="P:protein localization to phagophore assembly site"/>
    <property type="evidence" value="ECO:0007669"/>
    <property type="project" value="TreeGrafter"/>
</dbReference>
<proteinExistence type="inferred from homology"/>